<evidence type="ECO:0000256" key="2">
    <source>
        <dbReference type="SAM" id="SignalP"/>
    </source>
</evidence>
<dbReference type="InterPro" id="IPR042185">
    <property type="entry name" value="Serpin_sf_2"/>
</dbReference>
<dbReference type="InterPro" id="IPR042178">
    <property type="entry name" value="Serpin_sf_1"/>
</dbReference>
<comment type="similarity">
    <text evidence="1">Belongs to the serpin family.</text>
</comment>
<comment type="caution">
    <text evidence="4">The sequence shown here is derived from an EMBL/GenBank/DDBJ whole genome shotgun (WGS) entry which is preliminary data.</text>
</comment>
<dbReference type="InterPro" id="IPR000215">
    <property type="entry name" value="Serpin_fam"/>
</dbReference>
<dbReference type="RefSeq" id="WP_283713000.1">
    <property type="nucleotide sequence ID" value="NZ_JASJEW010000002.1"/>
</dbReference>
<dbReference type="PROSITE" id="PS51318">
    <property type="entry name" value="TAT"/>
    <property type="match status" value="1"/>
</dbReference>
<feature type="chain" id="PRO_5047177540" evidence="2">
    <location>
        <begin position="24"/>
        <end position="423"/>
    </location>
</feature>
<evidence type="ECO:0000256" key="1">
    <source>
        <dbReference type="RuleBase" id="RU000411"/>
    </source>
</evidence>
<keyword evidence="5" id="KW-1185">Reference proteome</keyword>
<evidence type="ECO:0000313" key="4">
    <source>
        <dbReference type="EMBL" id="MDJ1129879.1"/>
    </source>
</evidence>
<dbReference type="InterPro" id="IPR023796">
    <property type="entry name" value="Serpin_dom"/>
</dbReference>
<feature type="signal peptide" evidence="2">
    <location>
        <begin position="1"/>
        <end position="23"/>
    </location>
</feature>
<dbReference type="EMBL" id="JASJEX010000003">
    <property type="protein sequence ID" value="MDJ1129879.1"/>
    <property type="molecule type" value="Genomic_DNA"/>
</dbReference>
<accession>A0ABT6ZM60</accession>
<evidence type="ECO:0000313" key="5">
    <source>
        <dbReference type="Proteomes" id="UP001431693"/>
    </source>
</evidence>
<dbReference type="Gene3D" id="2.30.39.10">
    <property type="entry name" value="Alpha-1-antitrypsin, domain 1"/>
    <property type="match status" value="1"/>
</dbReference>
<dbReference type="PANTHER" id="PTHR11461">
    <property type="entry name" value="SERINE PROTEASE INHIBITOR, SERPIN"/>
    <property type="match status" value="1"/>
</dbReference>
<evidence type="ECO:0000259" key="3">
    <source>
        <dbReference type="SMART" id="SM00093"/>
    </source>
</evidence>
<feature type="domain" description="Serpin" evidence="3">
    <location>
        <begin position="61"/>
        <end position="420"/>
    </location>
</feature>
<sequence>MNITRRAALALALTAPLVGCAPADDAPEALASTVLAEAKEPQQAAAAPSDEAVAAFCGFARDLLLQLMAESPGTNVVCSPVSALFALGLTMQGASGETLAQLETALGLTQAEVLDLCAALLATAPEHEGVRAANAAWVSEQAGAGISPDFLELAARDFSASVYSAPFDATTVADINAWVRNATDDKIERIIEQLPSDSQLALVNALLFKQAWAEPVDAAKLADGETFTAADGSTSEVTMMGLGRQGWRDAPGLYGFAKYYEDGGFQFTGLLTEDEGQPLEDALAPLGDAQLAACFQGRSITDDWYEADAYLPRFSASLWTSLVDALQALGVTDAFDGGRAQFPGIAEGLFIGQVQHAATIDVDEEGTEAAAATAIAMNSSASATPDQPIVREVRLDRPFFYAVVHADSGVPWFLGANVTGETF</sequence>
<name>A0ABT6ZM60_9ACTN</name>
<organism evidence="4 5">
    <name type="scientific">Kribbibacterium absianum</name>
    <dbReference type="NCBI Taxonomy" id="3044210"/>
    <lineage>
        <taxon>Bacteria</taxon>
        <taxon>Bacillati</taxon>
        <taxon>Actinomycetota</taxon>
        <taxon>Coriobacteriia</taxon>
        <taxon>Coriobacteriales</taxon>
        <taxon>Kribbibacteriaceae</taxon>
        <taxon>Kribbibacterium</taxon>
    </lineage>
</organism>
<dbReference type="Proteomes" id="UP001431693">
    <property type="component" value="Unassembled WGS sequence"/>
</dbReference>
<dbReference type="InterPro" id="IPR036186">
    <property type="entry name" value="Serpin_sf"/>
</dbReference>
<dbReference type="InterPro" id="IPR023795">
    <property type="entry name" value="Serpin_CS"/>
</dbReference>
<dbReference type="PANTHER" id="PTHR11461:SF211">
    <property type="entry name" value="GH10112P-RELATED"/>
    <property type="match status" value="1"/>
</dbReference>
<dbReference type="SMART" id="SM00093">
    <property type="entry name" value="SERPIN"/>
    <property type="match status" value="1"/>
</dbReference>
<dbReference type="SUPFAM" id="SSF56574">
    <property type="entry name" value="Serpins"/>
    <property type="match status" value="1"/>
</dbReference>
<gene>
    <name evidence="4" type="ORF">QJ043_07290</name>
</gene>
<reference evidence="4" key="1">
    <citation type="submission" date="2023-05" db="EMBL/GenBank/DDBJ databases">
        <title>[olsenella] sp. nov., isolated from a pig farm feces dump.</title>
        <authorList>
            <person name="Chang Y.-H."/>
        </authorList>
    </citation>
    <scope>NUCLEOTIDE SEQUENCE</scope>
    <source>
        <strain evidence="4">YH-ols2217</strain>
    </source>
</reference>
<keyword evidence="2" id="KW-0732">Signal</keyword>
<dbReference type="Gene3D" id="3.30.497.10">
    <property type="entry name" value="Antithrombin, subunit I, domain 2"/>
    <property type="match status" value="1"/>
</dbReference>
<dbReference type="PROSITE" id="PS00284">
    <property type="entry name" value="SERPIN"/>
    <property type="match status" value="1"/>
</dbReference>
<dbReference type="Pfam" id="PF00079">
    <property type="entry name" value="Serpin"/>
    <property type="match status" value="1"/>
</dbReference>
<proteinExistence type="inferred from homology"/>
<dbReference type="InterPro" id="IPR006311">
    <property type="entry name" value="TAT_signal"/>
</dbReference>
<protein>
    <submittedName>
        <fullName evidence="4">Serpin family protein</fullName>
    </submittedName>
</protein>